<dbReference type="PROSITE" id="PS51318">
    <property type="entry name" value="TAT"/>
    <property type="match status" value="1"/>
</dbReference>
<protein>
    <recommendedName>
        <fullName evidence="2">Inner membrane protein YgaP-like transmembrane domain-containing protein</fullName>
    </recommendedName>
</protein>
<dbReference type="Proteomes" id="UP000653099">
    <property type="component" value="Unassembled WGS sequence"/>
</dbReference>
<feature type="transmembrane region" description="Helical" evidence="1">
    <location>
        <begin position="37"/>
        <end position="60"/>
    </location>
</feature>
<dbReference type="Pfam" id="PF11127">
    <property type="entry name" value="YgaP-like_TM"/>
    <property type="match status" value="1"/>
</dbReference>
<proteinExistence type="predicted"/>
<dbReference type="EMBL" id="BMOC01000029">
    <property type="protein sequence ID" value="GGJ16781.1"/>
    <property type="molecule type" value="Genomic_DNA"/>
</dbReference>
<dbReference type="InterPro" id="IPR021309">
    <property type="entry name" value="YgaP-like_TM"/>
</dbReference>
<feature type="domain" description="Inner membrane protein YgaP-like transmembrane" evidence="2">
    <location>
        <begin position="1"/>
        <end position="67"/>
    </location>
</feature>
<gene>
    <name evidence="3" type="ORF">GCM10008995_28400</name>
</gene>
<keyword evidence="1" id="KW-0472">Membrane</keyword>
<evidence type="ECO:0000313" key="3">
    <source>
        <dbReference type="EMBL" id="GGJ16781.1"/>
    </source>
</evidence>
<dbReference type="InterPro" id="IPR006311">
    <property type="entry name" value="TAT_signal"/>
</dbReference>
<dbReference type="AlphaFoldDB" id="A0A830EEL4"/>
<reference evidence="3" key="2">
    <citation type="submission" date="2020-09" db="EMBL/GenBank/DDBJ databases">
        <authorList>
            <person name="Sun Q."/>
            <person name="Ohkuma M."/>
        </authorList>
    </citation>
    <scope>NUCLEOTIDE SEQUENCE</scope>
    <source>
        <strain evidence="3">JCM 14359</strain>
    </source>
</reference>
<organism evidence="3 4">
    <name type="scientific">Halobellus salinus</name>
    <dbReference type="NCBI Taxonomy" id="931585"/>
    <lineage>
        <taxon>Archaea</taxon>
        <taxon>Methanobacteriati</taxon>
        <taxon>Methanobacteriota</taxon>
        <taxon>Stenosarchaea group</taxon>
        <taxon>Halobacteria</taxon>
        <taxon>Halobacteriales</taxon>
        <taxon>Haloferacaceae</taxon>
        <taxon>Halobellus</taxon>
    </lineage>
</organism>
<evidence type="ECO:0000313" key="4">
    <source>
        <dbReference type="Proteomes" id="UP000653099"/>
    </source>
</evidence>
<evidence type="ECO:0000259" key="2">
    <source>
        <dbReference type="Pfam" id="PF11127"/>
    </source>
</evidence>
<sequence length="70" mass="6774">MGQADKTVRTVVGALAGVAALATLAGTAPLPALAAPVLGVGALMLLVTAYTGFCGLYSVLGVDTCPADAR</sequence>
<name>A0A830EEL4_9EURY</name>
<keyword evidence="1" id="KW-1133">Transmembrane helix</keyword>
<comment type="caution">
    <text evidence="3">The sequence shown here is derived from an EMBL/GenBank/DDBJ whole genome shotgun (WGS) entry which is preliminary data.</text>
</comment>
<accession>A0A830EEL4</accession>
<evidence type="ECO:0000256" key="1">
    <source>
        <dbReference type="SAM" id="Phobius"/>
    </source>
</evidence>
<keyword evidence="1" id="KW-0812">Transmembrane</keyword>
<keyword evidence="4" id="KW-1185">Reference proteome</keyword>
<reference evidence="3" key="1">
    <citation type="journal article" date="2014" name="Int. J. Syst. Evol. Microbiol.">
        <title>Complete genome sequence of Corynebacterium casei LMG S-19264T (=DSM 44701T), isolated from a smear-ripened cheese.</title>
        <authorList>
            <consortium name="US DOE Joint Genome Institute (JGI-PGF)"/>
            <person name="Walter F."/>
            <person name="Albersmeier A."/>
            <person name="Kalinowski J."/>
            <person name="Ruckert C."/>
        </authorList>
    </citation>
    <scope>NUCLEOTIDE SEQUENCE</scope>
    <source>
        <strain evidence="3">JCM 14359</strain>
    </source>
</reference>